<organism evidence="4 5">
    <name type="scientific">Zophobas morio</name>
    <dbReference type="NCBI Taxonomy" id="2755281"/>
    <lineage>
        <taxon>Eukaryota</taxon>
        <taxon>Metazoa</taxon>
        <taxon>Ecdysozoa</taxon>
        <taxon>Arthropoda</taxon>
        <taxon>Hexapoda</taxon>
        <taxon>Insecta</taxon>
        <taxon>Pterygota</taxon>
        <taxon>Neoptera</taxon>
        <taxon>Endopterygota</taxon>
        <taxon>Coleoptera</taxon>
        <taxon>Polyphaga</taxon>
        <taxon>Cucujiformia</taxon>
        <taxon>Tenebrionidae</taxon>
        <taxon>Zophobas</taxon>
    </lineage>
</organism>
<gene>
    <name evidence="4" type="ORF">Zmor_012571</name>
</gene>
<dbReference type="InterPro" id="IPR035940">
    <property type="entry name" value="CAP_sf"/>
</dbReference>
<feature type="domain" description="SCP" evidence="3">
    <location>
        <begin position="46"/>
        <end position="192"/>
    </location>
</feature>
<dbReference type="Gene3D" id="1.10.10.740">
    <property type="entry name" value="Crisp domain"/>
    <property type="match status" value="1"/>
</dbReference>
<comment type="subcellular location">
    <subcellularLocation>
        <location evidence="1">Secreted</location>
    </subcellularLocation>
</comment>
<protein>
    <recommendedName>
        <fullName evidence="3">SCP domain-containing protein</fullName>
    </recommendedName>
</protein>
<dbReference type="PRINTS" id="PR00838">
    <property type="entry name" value="V5ALLERGEN"/>
</dbReference>
<dbReference type="InterPro" id="IPR018244">
    <property type="entry name" value="Allrgn_V5/Tpx1_CS"/>
</dbReference>
<evidence type="ECO:0000313" key="5">
    <source>
        <dbReference type="Proteomes" id="UP001168821"/>
    </source>
</evidence>
<evidence type="ECO:0000259" key="3">
    <source>
        <dbReference type="SMART" id="SM00198"/>
    </source>
</evidence>
<name>A0AA38IDQ0_9CUCU</name>
<dbReference type="PANTHER" id="PTHR10334">
    <property type="entry name" value="CYSTEINE-RICH SECRETORY PROTEIN-RELATED"/>
    <property type="match status" value="1"/>
</dbReference>
<dbReference type="Proteomes" id="UP001168821">
    <property type="component" value="Unassembled WGS sequence"/>
</dbReference>
<dbReference type="PRINTS" id="PR00837">
    <property type="entry name" value="V5TPXLIKE"/>
</dbReference>
<dbReference type="InterPro" id="IPR013871">
    <property type="entry name" value="Cysteine_rich_secretory"/>
</dbReference>
<dbReference type="PROSITE" id="PS01009">
    <property type="entry name" value="CRISP_1"/>
    <property type="match status" value="1"/>
</dbReference>
<evidence type="ECO:0000256" key="2">
    <source>
        <dbReference type="ARBA" id="ARBA00022525"/>
    </source>
</evidence>
<accession>A0AA38IDQ0</accession>
<dbReference type="EMBL" id="JALNTZ010000004">
    <property type="protein sequence ID" value="KAJ3653313.1"/>
    <property type="molecule type" value="Genomic_DNA"/>
</dbReference>
<dbReference type="SUPFAM" id="SSF57546">
    <property type="entry name" value="Crisp domain-like"/>
    <property type="match status" value="1"/>
</dbReference>
<dbReference type="Gene3D" id="3.40.33.10">
    <property type="entry name" value="CAP"/>
    <property type="match status" value="1"/>
</dbReference>
<dbReference type="InterPro" id="IPR014044">
    <property type="entry name" value="CAP_dom"/>
</dbReference>
<dbReference type="Pfam" id="PF08562">
    <property type="entry name" value="Crisp"/>
    <property type="match status" value="1"/>
</dbReference>
<dbReference type="GO" id="GO:0005576">
    <property type="term" value="C:extracellular region"/>
    <property type="evidence" value="ECO:0007669"/>
    <property type="project" value="UniProtKB-SubCell"/>
</dbReference>
<keyword evidence="2" id="KW-0964">Secreted</keyword>
<proteinExistence type="predicted"/>
<sequence>MGLVLQIVLVIIAIHVSVVYNWRQDRRPRVMGDKIPFKAIFPNNRRIQRRIVRYHNSFRTRVIPKAANMLRMKWHKGASHAAQRWAQECLFLVHDNITGRHIDNYGSCGQNIFIATKKVPWLFAIKSWFLERDNFTYGGTNNNLHVVGHYTQMVWATTHEVGCGLSYCRLQDTEKTFYNYVCNYCPIGNKPGQLGKPYRRGRPCGMCRKNCHAKRLCTNTCHAADLWVNCKDLYKGWPLWLCSTDTPKGRERSKNCRATCTCKNKLHD</sequence>
<reference evidence="4" key="1">
    <citation type="journal article" date="2023" name="G3 (Bethesda)">
        <title>Whole genome assemblies of Zophobas morio and Tenebrio molitor.</title>
        <authorList>
            <person name="Kaur S."/>
            <person name="Stinson S.A."/>
            <person name="diCenzo G.C."/>
        </authorList>
    </citation>
    <scope>NUCLEOTIDE SEQUENCE</scope>
    <source>
        <strain evidence="4">QUZm001</strain>
    </source>
</reference>
<dbReference type="InterPro" id="IPR042076">
    <property type="entry name" value="Crisp-like_dom"/>
</dbReference>
<dbReference type="InterPro" id="IPR001283">
    <property type="entry name" value="CRISP-related"/>
</dbReference>
<dbReference type="SMART" id="SM00198">
    <property type="entry name" value="SCP"/>
    <property type="match status" value="1"/>
</dbReference>
<evidence type="ECO:0000313" key="4">
    <source>
        <dbReference type="EMBL" id="KAJ3653313.1"/>
    </source>
</evidence>
<dbReference type="InterPro" id="IPR002413">
    <property type="entry name" value="V5_allergen-like"/>
</dbReference>
<dbReference type="AlphaFoldDB" id="A0AA38IDQ0"/>
<keyword evidence="5" id="KW-1185">Reference proteome</keyword>
<evidence type="ECO:0000256" key="1">
    <source>
        <dbReference type="ARBA" id="ARBA00004613"/>
    </source>
</evidence>
<dbReference type="Pfam" id="PF00188">
    <property type="entry name" value="CAP"/>
    <property type="match status" value="1"/>
</dbReference>
<comment type="caution">
    <text evidence="4">The sequence shown here is derived from an EMBL/GenBank/DDBJ whole genome shotgun (WGS) entry which is preliminary data.</text>
</comment>
<dbReference type="SUPFAM" id="SSF55797">
    <property type="entry name" value="PR-1-like"/>
    <property type="match status" value="1"/>
</dbReference>